<dbReference type="PANTHER" id="PTHR37015">
    <property type="entry name" value="REVERSE TRANSCRIPTASE DOMAIN-CONTAINING PROTEIN"/>
    <property type="match status" value="1"/>
</dbReference>
<dbReference type="PANTHER" id="PTHR37015:SF2">
    <property type="entry name" value="REVERSE TRANSCRIPTASE DOMAIN-CONTAINING PROTEIN"/>
    <property type="match status" value="1"/>
</dbReference>
<dbReference type="RefSeq" id="XP_056791976.1">
    <property type="nucleotide sequence ID" value="XM_056932017.1"/>
</dbReference>
<accession>A0A9W9XET2</accession>
<evidence type="ECO:0008006" key="4">
    <source>
        <dbReference type="Google" id="ProtNLM"/>
    </source>
</evidence>
<proteinExistence type="predicted"/>
<dbReference type="CDD" id="cd01709">
    <property type="entry name" value="RT_like_1"/>
    <property type="match status" value="1"/>
</dbReference>
<organism evidence="2 3">
    <name type="scientific">Penicillium diatomitis</name>
    <dbReference type="NCBI Taxonomy" id="2819901"/>
    <lineage>
        <taxon>Eukaryota</taxon>
        <taxon>Fungi</taxon>
        <taxon>Dikarya</taxon>
        <taxon>Ascomycota</taxon>
        <taxon>Pezizomycotina</taxon>
        <taxon>Eurotiomycetes</taxon>
        <taxon>Eurotiomycetidae</taxon>
        <taxon>Eurotiales</taxon>
        <taxon>Aspergillaceae</taxon>
        <taxon>Penicillium</taxon>
    </lineage>
</organism>
<evidence type="ECO:0000313" key="3">
    <source>
        <dbReference type="Proteomes" id="UP001148312"/>
    </source>
</evidence>
<gene>
    <name evidence="2" type="ORF">N7539_002414</name>
</gene>
<evidence type="ECO:0000256" key="1">
    <source>
        <dbReference type="SAM" id="MobiDB-lite"/>
    </source>
</evidence>
<feature type="region of interest" description="Disordered" evidence="1">
    <location>
        <begin position="166"/>
        <end position="189"/>
    </location>
</feature>
<keyword evidence="3" id="KW-1185">Reference proteome</keyword>
<dbReference type="EMBL" id="JAPWDQ010000003">
    <property type="protein sequence ID" value="KAJ5490847.1"/>
    <property type="molecule type" value="Genomic_DNA"/>
</dbReference>
<reference evidence="2" key="1">
    <citation type="submission" date="2022-12" db="EMBL/GenBank/DDBJ databases">
        <authorList>
            <person name="Petersen C."/>
        </authorList>
    </citation>
    <scope>NUCLEOTIDE SEQUENCE</scope>
    <source>
        <strain evidence="2">IBT 30728</strain>
    </source>
</reference>
<dbReference type="Proteomes" id="UP001148312">
    <property type="component" value="Unassembled WGS sequence"/>
</dbReference>
<comment type="caution">
    <text evidence="2">The sequence shown here is derived from an EMBL/GenBank/DDBJ whole genome shotgun (WGS) entry which is preliminary data.</text>
</comment>
<name>A0A9W9XET2_9EURO</name>
<reference evidence="2" key="2">
    <citation type="journal article" date="2023" name="IMA Fungus">
        <title>Comparative genomic study of the Penicillium genus elucidates a diverse pangenome and 15 lateral gene transfer events.</title>
        <authorList>
            <person name="Petersen C."/>
            <person name="Sorensen T."/>
            <person name="Nielsen M.R."/>
            <person name="Sondergaard T.E."/>
            <person name="Sorensen J.L."/>
            <person name="Fitzpatrick D.A."/>
            <person name="Frisvad J.C."/>
            <person name="Nielsen K.L."/>
        </authorList>
    </citation>
    <scope>NUCLEOTIDE SEQUENCE</scope>
    <source>
        <strain evidence="2">IBT 30728</strain>
    </source>
</reference>
<dbReference type="GeneID" id="81622266"/>
<dbReference type="AlphaFoldDB" id="A0A9W9XET2"/>
<evidence type="ECO:0000313" key="2">
    <source>
        <dbReference type="EMBL" id="KAJ5490847.1"/>
    </source>
</evidence>
<protein>
    <recommendedName>
        <fullName evidence="4">Reverse transcriptase domain-containing protein</fullName>
    </recommendedName>
</protein>
<sequence>MAMSEALPQTLKSITAVKIQEIVKQRSLFDQQKAEILAAAEAAPDLRTRAHALLDGLSRLKGYPKDSLDSDDMDLDIDEEGDHDVDNAELKSPGMGQLLQVDHTNIRRFFLQGRYDPSISETVLNEWISRLETDMRFLERQHDHASFYSKLVTEWLSSLDESTANSDKLLGDDAPSAQSQDSFEKVGRAEMHEQRAQWESLVFQDDSQADAASIEAYLDGLFKFSQLTRESLKKIRESMQKFGNEMSTKGEWLTATDLKWVSKAVLKGDQLMSAKSAILKEFMRNEEVLQEVADVINMRLASLETWSWGEAGIPVEMRRQLNGKYRVFMDAELLDSLMFQYLGTKWAVKFRQAFVAFYESHAWASEDQPIPNMKEHLERRQYFLGDAGQALGKSIAGARRAKYKSEYFMSQLPRSIDEGFRSYDDNQQQKTALDSKHSLLHMLITESLLQKDRHGQFTAIRSDFQWFGPSLPHNTILTVLKYFGVPETWLNFFKTFLEVPLSFVHDGSAATTRVRKRGVPMSQTLSDVFGESVLFCMDYAVNQHTNGGILYRLHDDFWFWGAEKQCEVAWRSMTEFAKVMGLQFNMEKTGTVRMGDIKPREDSLLPKGDIRWGFLVLDAEQGRFVIDQAQVDLHIEELDRQLSACNSIFTWVQAWNGYFGRFFTNNFARPAMCFGRDHIDMVVSTLGRIERTLFAKYPKYAMADEPGMTNYLRAVISRRFGVHNLPEGVFYYPVELGGLGLLNPYVRLLAMRENIKQTPQRLLKKALIGEEIQYRTYKTRYQARGPTPTKTIKAKGGEPVTFMPFEEYMQYPERYSSHFMAAYEELGRVPDEKGIDATASFIKNQMGLKLSKCSISPSWDKMTPYWRWVAELYHDEMVHYYGSLAAVNRELMPLGVVKTLKDGRFRWQG</sequence>